<gene>
    <name evidence="1" type="ORF">FEF09_09025</name>
</gene>
<dbReference type="OrthoDB" id="9789567at2"/>
<keyword evidence="2" id="KW-1185">Reference proteome</keyword>
<dbReference type="RefSeq" id="WP_146304794.1">
    <property type="nucleotide sequence ID" value="NZ_VOHS01000006.1"/>
</dbReference>
<comment type="caution">
    <text evidence="1">The sequence shown here is derived from an EMBL/GenBank/DDBJ whole genome shotgun (WGS) entry which is preliminary data.</text>
</comment>
<name>A0A5C6LUN8_9BACT</name>
<dbReference type="Proteomes" id="UP000318815">
    <property type="component" value="Unassembled WGS sequence"/>
</dbReference>
<evidence type="ECO:0000313" key="2">
    <source>
        <dbReference type="Proteomes" id="UP000318815"/>
    </source>
</evidence>
<evidence type="ECO:0000313" key="1">
    <source>
        <dbReference type="EMBL" id="TWW01095.1"/>
    </source>
</evidence>
<reference evidence="1 2" key="1">
    <citation type="submission" date="2019-08" db="EMBL/GenBank/DDBJ databases">
        <title>Whole genome sequencing of chitin degrading bacteria Chitinophaga pinensis YS16.</title>
        <authorList>
            <person name="Singh R.P."/>
            <person name="Manchanda G."/>
            <person name="Maurya I.K."/>
            <person name="Joshi N.K."/>
            <person name="Srivastava A.K."/>
        </authorList>
    </citation>
    <scope>NUCLEOTIDE SEQUENCE [LARGE SCALE GENOMIC DNA]</scope>
    <source>
        <strain evidence="1 2">YS-16</strain>
    </source>
</reference>
<dbReference type="EMBL" id="VOHS01000006">
    <property type="protein sequence ID" value="TWW01095.1"/>
    <property type="molecule type" value="Genomic_DNA"/>
</dbReference>
<dbReference type="AlphaFoldDB" id="A0A5C6LUN8"/>
<protein>
    <submittedName>
        <fullName evidence="1">Uncharacterized protein</fullName>
    </submittedName>
</protein>
<sequence length="128" mass="14837">MDLLVIAAMMYGADTRINREEQGEDSWTRMIDLYVPVSDPGLWQQQADNIQKIFRFLTGDIWTLNFRPRHADHMAIAPQPSRIRRFQMPYKTDTVCLFSGGMDSFIGAIDLISQGIRHYWWAIQKAAT</sequence>
<organism evidence="1 2">
    <name type="scientific">Chitinophaga pinensis</name>
    <dbReference type="NCBI Taxonomy" id="79329"/>
    <lineage>
        <taxon>Bacteria</taxon>
        <taxon>Pseudomonadati</taxon>
        <taxon>Bacteroidota</taxon>
        <taxon>Chitinophagia</taxon>
        <taxon>Chitinophagales</taxon>
        <taxon>Chitinophagaceae</taxon>
        <taxon>Chitinophaga</taxon>
    </lineage>
</organism>
<accession>A0A5C6LUN8</accession>
<proteinExistence type="predicted"/>